<sequence>LAVQPGLFLMEIAGYYFEHVTMPLAGTIYGAFIPDIQKEI</sequence>
<proteinExistence type="predicted"/>
<dbReference type="AlphaFoldDB" id="X0Z0M4"/>
<feature type="non-terminal residue" evidence="1">
    <location>
        <position position="1"/>
    </location>
</feature>
<dbReference type="EMBL" id="BART01009078">
    <property type="protein sequence ID" value="GAG62544.1"/>
    <property type="molecule type" value="Genomic_DNA"/>
</dbReference>
<accession>X0Z0M4</accession>
<name>X0Z0M4_9ZZZZ</name>
<protein>
    <submittedName>
        <fullName evidence="1">Uncharacterized protein</fullName>
    </submittedName>
</protein>
<organism evidence="1">
    <name type="scientific">marine sediment metagenome</name>
    <dbReference type="NCBI Taxonomy" id="412755"/>
    <lineage>
        <taxon>unclassified sequences</taxon>
        <taxon>metagenomes</taxon>
        <taxon>ecological metagenomes</taxon>
    </lineage>
</organism>
<gene>
    <name evidence="1" type="ORF">S01H4_20233</name>
</gene>
<comment type="caution">
    <text evidence="1">The sequence shown here is derived from an EMBL/GenBank/DDBJ whole genome shotgun (WGS) entry which is preliminary data.</text>
</comment>
<evidence type="ECO:0000313" key="1">
    <source>
        <dbReference type="EMBL" id="GAG62544.1"/>
    </source>
</evidence>
<reference evidence="1" key="1">
    <citation type="journal article" date="2014" name="Front. Microbiol.">
        <title>High frequency of phylogenetically diverse reductive dehalogenase-homologous genes in deep subseafloor sedimentary metagenomes.</title>
        <authorList>
            <person name="Kawai M."/>
            <person name="Futagami T."/>
            <person name="Toyoda A."/>
            <person name="Takaki Y."/>
            <person name="Nishi S."/>
            <person name="Hori S."/>
            <person name="Arai W."/>
            <person name="Tsubouchi T."/>
            <person name="Morono Y."/>
            <person name="Uchiyama I."/>
            <person name="Ito T."/>
            <person name="Fujiyama A."/>
            <person name="Inagaki F."/>
            <person name="Takami H."/>
        </authorList>
    </citation>
    <scope>NUCLEOTIDE SEQUENCE</scope>
    <source>
        <strain evidence="1">Expedition CK06-06</strain>
    </source>
</reference>